<keyword evidence="7 8" id="KW-0030">Aminoacyl-tRNA synthetase</keyword>
<comment type="subcellular location">
    <subcellularLocation>
        <location evidence="8">Cytoplasm</location>
    </subcellularLocation>
</comment>
<comment type="similarity">
    <text evidence="1 8">Belongs to the class-I aminoacyl-tRNA synthetase family. Glutamate--tRNA ligase type 1 subfamily.</text>
</comment>
<evidence type="ECO:0000313" key="12">
    <source>
        <dbReference type="Proteomes" id="UP001314181"/>
    </source>
</evidence>
<evidence type="ECO:0000256" key="6">
    <source>
        <dbReference type="ARBA" id="ARBA00022917"/>
    </source>
</evidence>
<dbReference type="Gene3D" id="3.40.50.620">
    <property type="entry name" value="HUPs"/>
    <property type="match status" value="1"/>
</dbReference>
<evidence type="ECO:0000259" key="9">
    <source>
        <dbReference type="Pfam" id="PF00749"/>
    </source>
</evidence>
<keyword evidence="2 8" id="KW-0963">Cytoplasm</keyword>
<dbReference type="InterPro" id="IPR049940">
    <property type="entry name" value="GluQ/Sye"/>
</dbReference>
<dbReference type="PANTHER" id="PTHR43311:SF2">
    <property type="entry name" value="GLUTAMATE--TRNA LIGASE, MITOCHONDRIAL-RELATED"/>
    <property type="match status" value="1"/>
</dbReference>
<evidence type="ECO:0000256" key="5">
    <source>
        <dbReference type="ARBA" id="ARBA00022840"/>
    </source>
</evidence>
<dbReference type="PANTHER" id="PTHR43311">
    <property type="entry name" value="GLUTAMATE--TRNA LIGASE"/>
    <property type="match status" value="1"/>
</dbReference>
<gene>
    <name evidence="8 11" type="primary">gltX</name>
    <name evidence="11" type="ORF">CAXC1_10004</name>
</gene>
<keyword evidence="6 8" id="KW-0648">Protein biosynthesis</keyword>
<evidence type="ECO:0000313" key="11">
    <source>
        <dbReference type="EMBL" id="CAK8162580.1"/>
    </source>
</evidence>
<evidence type="ECO:0000256" key="7">
    <source>
        <dbReference type="ARBA" id="ARBA00023146"/>
    </source>
</evidence>
<keyword evidence="4 8" id="KW-0547">Nucleotide-binding</keyword>
<dbReference type="RefSeq" id="WP_338363679.1">
    <property type="nucleotide sequence ID" value="NZ_CAWVOK010000011.1"/>
</dbReference>
<name>A0ABM9N7N0_9RICK</name>
<comment type="function">
    <text evidence="8">Catalyzes the attachment of glutamate to tRNA(Glu) in a two-step reaction: glutamate is first activated by ATP to form Glu-AMP and then transferred to the acceptor end of tRNA(Glu).</text>
</comment>
<comment type="subunit">
    <text evidence="8">Monomer.</text>
</comment>
<dbReference type="InterPro" id="IPR008925">
    <property type="entry name" value="aa_tRNA-synth_I_cd-bd_sf"/>
</dbReference>
<comment type="caution">
    <text evidence="11">The sequence shown here is derived from an EMBL/GenBank/DDBJ whole genome shotgun (WGS) entry which is preliminary data.</text>
</comment>
<keyword evidence="3 8" id="KW-0436">Ligase</keyword>
<dbReference type="NCBIfam" id="TIGR00464">
    <property type="entry name" value="gltX_bact"/>
    <property type="match status" value="1"/>
</dbReference>
<evidence type="ECO:0000259" key="10">
    <source>
        <dbReference type="Pfam" id="PF19269"/>
    </source>
</evidence>
<sequence>MTTIVRFAPSPTGFLHIGGARTALINWAFAKKTGGKFLLRIEDTDYTRSDDSYIKSILNTLNWLGIDYNNSIIYQSNNQKLHKQMAEKLLQMNLAYWCSCPIKQNDYNHSNNEKHRYHCKGSGLNQALRIKTPTEGLISFYDIKRGNISINANEIDDFIILRANGVPIYQFCAPIDDHNMKITHIIRGDDHITNTFAQIVVYKALNLEPPAFAHIPLIHALNGEKLSKRHGAIDTVSYQSMGILAEPLKKYLLSLGFTDSKTQSLNDIIKNFDITKINLSPVKLDIRKLMNINHEYIKSMKITTLITELNNFCIQKSGCSLPSLAIKRIELGNQGLRERSDNLNDILQNAKFYLSNQIKPSIEDMQKFFDPNAAQVLHKLLKNLSEWTENGIKLTLNELKNLNISKKNGMQSLRIALTGTMQSPSIIEVAIALGKKECLQRISNILKTSPSTK</sequence>
<comment type="caution">
    <text evidence="8">Lacks conserved residue(s) required for the propagation of feature annotation.</text>
</comment>
<evidence type="ECO:0000256" key="8">
    <source>
        <dbReference type="HAMAP-Rule" id="MF_00022"/>
    </source>
</evidence>
<evidence type="ECO:0000256" key="3">
    <source>
        <dbReference type="ARBA" id="ARBA00022598"/>
    </source>
</evidence>
<keyword evidence="12" id="KW-1185">Reference proteome</keyword>
<evidence type="ECO:0000256" key="2">
    <source>
        <dbReference type="ARBA" id="ARBA00022490"/>
    </source>
</evidence>
<evidence type="ECO:0000256" key="4">
    <source>
        <dbReference type="ARBA" id="ARBA00022741"/>
    </source>
</evidence>
<dbReference type="InterPro" id="IPR001412">
    <property type="entry name" value="aa-tRNA-synth_I_CS"/>
</dbReference>
<evidence type="ECO:0000256" key="1">
    <source>
        <dbReference type="ARBA" id="ARBA00007894"/>
    </source>
</evidence>
<feature type="short sequence motif" description="'HIGH' region" evidence="8">
    <location>
        <begin position="9"/>
        <end position="19"/>
    </location>
</feature>
<protein>
    <recommendedName>
        <fullName evidence="8">Glutamate--tRNA ligase</fullName>
        <ecNumber evidence="8">6.1.1.17</ecNumber>
    </recommendedName>
    <alternativeName>
        <fullName evidence="8">Glutamyl-tRNA synthetase</fullName>
        <shortName evidence="8">GluRS</shortName>
    </alternativeName>
</protein>
<dbReference type="InterPro" id="IPR000924">
    <property type="entry name" value="Glu/Gln-tRNA-synth"/>
</dbReference>
<dbReference type="EC" id="6.1.1.17" evidence="8"/>
<proteinExistence type="inferred from homology"/>
<dbReference type="InterPro" id="IPR045462">
    <property type="entry name" value="aa-tRNA-synth_I_cd-bd"/>
</dbReference>
<accession>A0ABM9N7N0</accession>
<feature type="short sequence motif" description="'KMSKS' region" evidence="8">
    <location>
        <begin position="225"/>
        <end position="229"/>
    </location>
</feature>
<dbReference type="SUPFAM" id="SSF48163">
    <property type="entry name" value="An anticodon-binding domain of class I aminoacyl-tRNA synthetases"/>
    <property type="match status" value="1"/>
</dbReference>
<dbReference type="Pfam" id="PF00749">
    <property type="entry name" value="tRNA-synt_1c"/>
    <property type="match status" value="1"/>
</dbReference>
<feature type="domain" description="Glutamyl/glutaminyl-tRNA synthetase class Ib catalytic" evidence="9">
    <location>
        <begin position="5"/>
        <end position="289"/>
    </location>
</feature>
<dbReference type="InterPro" id="IPR020058">
    <property type="entry name" value="Glu/Gln-tRNA-synth_Ib_cat-dom"/>
</dbReference>
<feature type="binding site" evidence="8">
    <location>
        <position position="228"/>
    </location>
    <ligand>
        <name>ATP</name>
        <dbReference type="ChEBI" id="CHEBI:30616"/>
    </ligand>
</feature>
<dbReference type="PROSITE" id="PS00178">
    <property type="entry name" value="AA_TRNA_LIGASE_I"/>
    <property type="match status" value="1"/>
</dbReference>
<dbReference type="Proteomes" id="UP001314181">
    <property type="component" value="Unassembled WGS sequence"/>
</dbReference>
<dbReference type="PRINTS" id="PR00987">
    <property type="entry name" value="TRNASYNTHGLU"/>
</dbReference>
<dbReference type="Pfam" id="PF19269">
    <property type="entry name" value="Anticodon_2"/>
    <property type="match status" value="1"/>
</dbReference>
<dbReference type="InterPro" id="IPR020751">
    <property type="entry name" value="aa-tRNA-synth_I_codon-bd_sub2"/>
</dbReference>
<dbReference type="HAMAP" id="MF_00022">
    <property type="entry name" value="Glu_tRNA_synth_type1"/>
    <property type="match status" value="1"/>
</dbReference>
<dbReference type="EMBL" id="CAWVOK010000011">
    <property type="protein sequence ID" value="CAK8162580.1"/>
    <property type="molecule type" value="Genomic_DNA"/>
</dbReference>
<dbReference type="InterPro" id="IPR004527">
    <property type="entry name" value="Glu-tRNA-ligase_bac/mito"/>
</dbReference>
<dbReference type="InterPro" id="IPR014729">
    <property type="entry name" value="Rossmann-like_a/b/a_fold"/>
</dbReference>
<comment type="catalytic activity">
    <reaction evidence="8">
        <text>tRNA(Glu) + L-glutamate + ATP = L-glutamyl-tRNA(Glu) + AMP + diphosphate</text>
        <dbReference type="Rhea" id="RHEA:23540"/>
        <dbReference type="Rhea" id="RHEA-COMP:9663"/>
        <dbReference type="Rhea" id="RHEA-COMP:9680"/>
        <dbReference type="ChEBI" id="CHEBI:29985"/>
        <dbReference type="ChEBI" id="CHEBI:30616"/>
        <dbReference type="ChEBI" id="CHEBI:33019"/>
        <dbReference type="ChEBI" id="CHEBI:78442"/>
        <dbReference type="ChEBI" id="CHEBI:78520"/>
        <dbReference type="ChEBI" id="CHEBI:456215"/>
        <dbReference type="EC" id="6.1.1.17"/>
    </reaction>
</comment>
<reference evidence="11 12" key="1">
    <citation type="submission" date="2024-01" db="EMBL/GenBank/DDBJ databases">
        <authorList>
            <person name="Kunselman E."/>
        </authorList>
    </citation>
    <scope>NUCLEOTIDE SEQUENCE [LARGE SCALE GENOMIC DNA]</scope>
    <source>
        <strain evidence="11">2 abalone samples</strain>
    </source>
</reference>
<dbReference type="SUPFAM" id="SSF52374">
    <property type="entry name" value="Nucleotidylyl transferase"/>
    <property type="match status" value="1"/>
</dbReference>
<keyword evidence="5 8" id="KW-0067">ATP-binding</keyword>
<dbReference type="GO" id="GO:0004818">
    <property type="term" value="F:glutamate-tRNA ligase activity"/>
    <property type="evidence" value="ECO:0007669"/>
    <property type="project" value="UniProtKB-EC"/>
</dbReference>
<organism evidence="11 12">
    <name type="scientific">Candidatus Xenohaliotis californiensis</name>
    <dbReference type="NCBI Taxonomy" id="84677"/>
    <lineage>
        <taxon>Bacteria</taxon>
        <taxon>Pseudomonadati</taxon>
        <taxon>Pseudomonadota</taxon>
        <taxon>Alphaproteobacteria</taxon>
        <taxon>Rickettsiales</taxon>
        <taxon>Anaplasmataceae</taxon>
        <taxon>Candidatus Xenohaliotis</taxon>
    </lineage>
</organism>
<feature type="domain" description="Aminoacyl-tRNA synthetase class I anticodon-binding" evidence="10">
    <location>
        <begin position="334"/>
        <end position="445"/>
    </location>
</feature>
<dbReference type="Gene3D" id="1.10.10.350">
    <property type="match status" value="1"/>
</dbReference>